<feature type="domain" description="OmpR/PhoB-type" evidence="9">
    <location>
        <begin position="127"/>
        <end position="225"/>
    </location>
</feature>
<keyword evidence="3 7" id="KW-0238">DNA-binding</keyword>
<comment type="caution">
    <text evidence="10">The sequence shown here is derived from an EMBL/GenBank/DDBJ whole genome shotgun (WGS) entry which is preliminary data.</text>
</comment>
<organism evidence="10 11">
    <name type="scientific">Ruminococcus turbiniformis</name>
    <dbReference type="NCBI Taxonomy" id="2881258"/>
    <lineage>
        <taxon>Bacteria</taxon>
        <taxon>Bacillati</taxon>
        <taxon>Bacillota</taxon>
        <taxon>Clostridia</taxon>
        <taxon>Eubacteriales</taxon>
        <taxon>Oscillospiraceae</taxon>
        <taxon>Ruminococcus</taxon>
    </lineage>
</organism>
<dbReference type="PROSITE" id="PS51755">
    <property type="entry name" value="OMPR_PHOB"/>
    <property type="match status" value="1"/>
</dbReference>
<evidence type="ECO:0000256" key="7">
    <source>
        <dbReference type="PROSITE-ProRule" id="PRU01091"/>
    </source>
</evidence>
<dbReference type="Pfam" id="PF00072">
    <property type="entry name" value="Response_reg"/>
    <property type="match status" value="1"/>
</dbReference>
<evidence type="ECO:0000256" key="6">
    <source>
        <dbReference type="PROSITE-ProRule" id="PRU00169"/>
    </source>
</evidence>
<gene>
    <name evidence="10" type="ORF">LKD70_02805</name>
</gene>
<evidence type="ECO:0000313" key="10">
    <source>
        <dbReference type="EMBL" id="MCC2253380.1"/>
    </source>
</evidence>
<evidence type="ECO:0000256" key="1">
    <source>
        <dbReference type="ARBA" id="ARBA00018672"/>
    </source>
</evidence>
<dbReference type="SUPFAM" id="SSF52172">
    <property type="entry name" value="CheY-like"/>
    <property type="match status" value="1"/>
</dbReference>
<dbReference type="CDD" id="cd00383">
    <property type="entry name" value="trans_reg_C"/>
    <property type="match status" value="1"/>
</dbReference>
<protein>
    <recommendedName>
        <fullName evidence="1">Stage 0 sporulation protein A homolog</fullName>
    </recommendedName>
</protein>
<evidence type="ECO:0000256" key="3">
    <source>
        <dbReference type="ARBA" id="ARBA00023125"/>
    </source>
</evidence>
<keyword evidence="2" id="KW-0805">Transcription regulation</keyword>
<evidence type="ECO:0000256" key="2">
    <source>
        <dbReference type="ARBA" id="ARBA00023015"/>
    </source>
</evidence>
<proteinExistence type="predicted"/>
<dbReference type="Pfam" id="PF00486">
    <property type="entry name" value="Trans_reg_C"/>
    <property type="match status" value="1"/>
</dbReference>
<dbReference type="Gene3D" id="6.10.250.690">
    <property type="match status" value="1"/>
</dbReference>
<dbReference type="Proteomes" id="UP001198151">
    <property type="component" value="Unassembled WGS sequence"/>
</dbReference>
<dbReference type="InterPro" id="IPR011006">
    <property type="entry name" value="CheY-like_superfamily"/>
</dbReference>
<dbReference type="Gene3D" id="1.10.10.10">
    <property type="entry name" value="Winged helix-like DNA-binding domain superfamily/Winged helix DNA-binding domain"/>
    <property type="match status" value="1"/>
</dbReference>
<sequence length="227" mass="25536">MSRILIIEDDTDINNMMAEALEKAGYECTQAFSGTEGLLHARGESFDLAVLDLMLPGMNGEELLPKLKETQSVPVIVVSAKDGIDSKVELLTSGAEDYMTKPFDIQELIARVGVQIRRFSAGGEGKSEALAYRELKLDTESFTASVRGEKLELTRQEFKILELLLSYPNKVFSKQDIYDYAWDDIYIGEDKTINVHISNIRKKLKAVTDEEYIETVWGIGFRLAKKL</sequence>
<comment type="function">
    <text evidence="5">May play the central regulatory role in sporulation. It may be an element of the effector pathway responsible for the activation of sporulation genes in response to nutritional stress. Spo0A may act in concert with spo0H (a sigma factor) to control the expression of some genes that are critical to the sporulation process.</text>
</comment>
<feature type="modified residue" description="4-aspartylphosphate" evidence="6">
    <location>
        <position position="52"/>
    </location>
</feature>
<evidence type="ECO:0000256" key="4">
    <source>
        <dbReference type="ARBA" id="ARBA00023163"/>
    </source>
</evidence>
<dbReference type="PANTHER" id="PTHR48111">
    <property type="entry name" value="REGULATOR OF RPOS"/>
    <property type="match status" value="1"/>
</dbReference>
<dbReference type="InterPro" id="IPR036388">
    <property type="entry name" value="WH-like_DNA-bd_sf"/>
</dbReference>
<evidence type="ECO:0000313" key="11">
    <source>
        <dbReference type="Proteomes" id="UP001198151"/>
    </source>
</evidence>
<dbReference type="SMART" id="SM00448">
    <property type="entry name" value="REC"/>
    <property type="match status" value="1"/>
</dbReference>
<dbReference type="InterPro" id="IPR001789">
    <property type="entry name" value="Sig_transdc_resp-reg_receiver"/>
</dbReference>
<dbReference type="PROSITE" id="PS50110">
    <property type="entry name" value="RESPONSE_REGULATORY"/>
    <property type="match status" value="1"/>
</dbReference>
<name>A0ABS8FTP3_9FIRM</name>
<evidence type="ECO:0000256" key="5">
    <source>
        <dbReference type="ARBA" id="ARBA00024867"/>
    </source>
</evidence>
<keyword evidence="6" id="KW-0597">Phosphoprotein</keyword>
<accession>A0ABS8FTP3</accession>
<keyword evidence="11" id="KW-1185">Reference proteome</keyword>
<evidence type="ECO:0000259" key="8">
    <source>
        <dbReference type="PROSITE" id="PS50110"/>
    </source>
</evidence>
<dbReference type="InterPro" id="IPR039420">
    <property type="entry name" value="WalR-like"/>
</dbReference>
<keyword evidence="4" id="KW-0804">Transcription</keyword>
<evidence type="ECO:0000259" key="9">
    <source>
        <dbReference type="PROSITE" id="PS51755"/>
    </source>
</evidence>
<dbReference type="PANTHER" id="PTHR48111:SF2">
    <property type="entry name" value="RESPONSE REGULATOR SAER"/>
    <property type="match status" value="1"/>
</dbReference>
<dbReference type="InterPro" id="IPR001867">
    <property type="entry name" value="OmpR/PhoB-type_DNA-bd"/>
</dbReference>
<dbReference type="RefSeq" id="WP_227706530.1">
    <property type="nucleotide sequence ID" value="NZ_JAJEQX010000003.1"/>
</dbReference>
<feature type="DNA-binding region" description="OmpR/PhoB-type" evidence="7">
    <location>
        <begin position="127"/>
        <end position="225"/>
    </location>
</feature>
<dbReference type="EMBL" id="JAJEQX010000003">
    <property type="protein sequence ID" value="MCC2253380.1"/>
    <property type="molecule type" value="Genomic_DNA"/>
</dbReference>
<dbReference type="SMART" id="SM00862">
    <property type="entry name" value="Trans_reg_C"/>
    <property type="match status" value="1"/>
</dbReference>
<feature type="domain" description="Response regulatory" evidence="8">
    <location>
        <begin position="3"/>
        <end position="116"/>
    </location>
</feature>
<reference evidence="10 11" key="1">
    <citation type="submission" date="2021-10" db="EMBL/GenBank/DDBJ databases">
        <title>Anaerobic single-cell dispensing facilitates the cultivation of human gut bacteria.</title>
        <authorList>
            <person name="Afrizal A."/>
        </authorList>
    </citation>
    <scope>NUCLEOTIDE SEQUENCE [LARGE SCALE GENOMIC DNA]</scope>
    <source>
        <strain evidence="10 11">CLA-AA-H200</strain>
    </source>
</reference>
<dbReference type="Gene3D" id="3.40.50.2300">
    <property type="match status" value="1"/>
</dbReference>